<keyword evidence="21" id="KW-0046">Antibiotic resistance</keyword>
<evidence type="ECO:0000256" key="1">
    <source>
        <dbReference type="ARBA" id="ARBA00002624"/>
    </source>
</evidence>
<accession>A0AAW8CBE4</accession>
<comment type="catalytic activity">
    <reaction evidence="26">
        <text>[GlcNAc-(1-&gt;4)-Mur2Ac(oyl-L-Ala-gamma-D-Glu-L-Lys-D-Ala-D-Ala)](n)-di-trans,octa-cis-undecaprenyl diphosphate + beta-D-GlcNAc-(1-&gt;4)-Mur2Ac(oyl-L-Ala-gamma-D-Glu-L-Lys-D-Ala-D-Ala)-di-trans,octa-cis-undecaprenyl diphosphate = [GlcNAc-(1-&gt;4)-Mur2Ac(oyl-L-Ala-gamma-D-Glu-L-Lys-D-Ala-D-Ala)](n+1)-di-trans,octa-cis-undecaprenyl diphosphate + di-trans,octa-cis-undecaprenyl diphosphate + H(+)</text>
        <dbReference type="Rhea" id="RHEA:23708"/>
        <dbReference type="Rhea" id="RHEA-COMP:9602"/>
        <dbReference type="Rhea" id="RHEA-COMP:9603"/>
        <dbReference type="ChEBI" id="CHEBI:15378"/>
        <dbReference type="ChEBI" id="CHEBI:58405"/>
        <dbReference type="ChEBI" id="CHEBI:60033"/>
        <dbReference type="ChEBI" id="CHEBI:78435"/>
        <dbReference type="EC" id="2.4.99.28"/>
    </reaction>
</comment>
<evidence type="ECO:0000256" key="7">
    <source>
        <dbReference type="ARBA" id="ARBA00018638"/>
    </source>
</evidence>
<dbReference type="SUPFAM" id="SSF56601">
    <property type="entry name" value="beta-lactamase/transpeptidase-like"/>
    <property type="match status" value="1"/>
</dbReference>
<keyword evidence="8" id="KW-1003">Cell membrane</keyword>
<evidence type="ECO:0000256" key="4">
    <source>
        <dbReference type="ARBA" id="ARBA00007090"/>
    </source>
</evidence>
<evidence type="ECO:0000256" key="23">
    <source>
        <dbReference type="ARBA" id="ARBA00023316"/>
    </source>
</evidence>
<keyword evidence="33" id="KW-1185">Reference proteome</keyword>
<protein>
    <recommendedName>
        <fullName evidence="7">Penicillin-binding protein 1A</fullName>
        <ecNumber evidence="25">2.4.99.28</ecNumber>
        <ecNumber evidence="6">3.4.16.4</ecNumber>
    </recommendedName>
</protein>
<comment type="subcellular location">
    <subcellularLocation>
        <location evidence="2">Cell inner membrane</location>
        <topology evidence="2">Single-pass type II membrane protein</topology>
    </subcellularLocation>
</comment>
<dbReference type="Gene3D" id="3.40.710.10">
    <property type="entry name" value="DD-peptidase/beta-lactamase superfamily"/>
    <property type="match status" value="1"/>
</dbReference>
<dbReference type="InterPro" id="IPR023346">
    <property type="entry name" value="Lysozyme-like_dom_sf"/>
</dbReference>
<feature type="domain" description="Penicillin-binding protein OB-like" evidence="31">
    <location>
        <begin position="316"/>
        <end position="429"/>
    </location>
</feature>
<evidence type="ECO:0000256" key="14">
    <source>
        <dbReference type="ARBA" id="ARBA00022692"/>
    </source>
</evidence>
<dbReference type="GO" id="GO:0030288">
    <property type="term" value="C:outer membrane-bounded periplasmic space"/>
    <property type="evidence" value="ECO:0007669"/>
    <property type="project" value="TreeGrafter"/>
</dbReference>
<evidence type="ECO:0000313" key="32">
    <source>
        <dbReference type="EMBL" id="MDP8149111.1"/>
    </source>
</evidence>
<evidence type="ECO:0000256" key="26">
    <source>
        <dbReference type="ARBA" id="ARBA00049902"/>
    </source>
</evidence>
<dbReference type="Pfam" id="PF00912">
    <property type="entry name" value="Transgly"/>
    <property type="match status" value="1"/>
</dbReference>
<dbReference type="EC" id="2.4.99.28" evidence="25"/>
<keyword evidence="23" id="KW-0961">Cell wall biogenesis/degradation</keyword>
<evidence type="ECO:0000256" key="22">
    <source>
        <dbReference type="ARBA" id="ARBA00023268"/>
    </source>
</evidence>
<dbReference type="NCBIfam" id="TIGR02074">
    <property type="entry name" value="PBP_1a_fam"/>
    <property type="match status" value="1"/>
</dbReference>
<evidence type="ECO:0000256" key="19">
    <source>
        <dbReference type="ARBA" id="ARBA00022989"/>
    </source>
</evidence>
<evidence type="ECO:0000256" key="13">
    <source>
        <dbReference type="ARBA" id="ARBA00022679"/>
    </source>
</evidence>
<keyword evidence="16" id="KW-0133">Cell shape</keyword>
<comment type="similarity">
    <text evidence="5">In the N-terminal section; belongs to the glycosyltransferase 51 family.</text>
</comment>
<comment type="pathway">
    <text evidence="27">Glycan biosynthesis.</text>
</comment>
<evidence type="ECO:0000259" key="30">
    <source>
        <dbReference type="Pfam" id="PF00912"/>
    </source>
</evidence>
<evidence type="ECO:0000256" key="15">
    <source>
        <dbReference type="ARBA" id="ARBA00022801"/>
    </source>
</evidence>
<dbReference type="SUPFAM" id="SSF53955">
    <property type="entry name" value="Lysozyme-like"/>
    <property type="match status" value="1"/>
</dbReference>
<keyword evidence="18" id="KW-0573">Peptidoglycan synthesis</keyword>
<dbReference type="RefSeq" id="WP_306352442.1">
    <property type="nucleotide sequence ID" value="NZ_JASAWV010000014.1"/>
</dbReference>
<dbReference type="EC" id="3.4.16.4" evidence="6"/>
<dbReference type="GO" id="GO:0009002">
    <property type="term" value="F:serine-type D-Ala-D-Ala carboxypeptidase activity"/>
    <property type="evidence" value="ECO:0007669"/>
    <property type="project" value="UniProtKB-EC"/>
</dbReference>
<evidence type="ECO:0000256" key="11">
    <source>
        <dbReference type="ARBA" id="ARBA00022670"/>
    </source>
</evidence>
<dbReference type="GO" id="GO:0009252">
    <property type="term" value="P:peptidoglycan biosynthetic process"/>
    <property type="evidence" value="ECO:0007669"/>
    <property type="project" value="UniProtKB-KW"/>
</dbReference>
<comment type="pathway">
    <text evidence="3">Cell wall biogenesis; peptidoglycan biosynthesis.</text>
</comment>
<keyword evidence="14" id="KW-0812">Transmembrane</keyword>
<evidence type="ECO:0000256" key="16">
    <source>
        <dbReference type="ARBA" id="ARBA00022960"/>
    </source>
</evidence>
<evidence type="ECO:0000259" key="31">
    <source>
        <dbReference type="Pfam" id="PF17092"/>
    </source>
</evidence>
<evidence type="ECO:0000256" key="18">
    <source>
        <dbReference type="ARBA" id="ARBA00022984"/>
    </source>
</evidence>
<dbReference type="GO" id="GO:0008955">
    <property type="term" value="F:peptidoglycan glycosyltransferase activity"/>
    <property type="evidence" value="ECO:0007669"/>
    <property type="project" value="UniProtKB-EC"/>
</dbReference>
<keyword evidence="11" id="KW-0645">Protease</keyword>
<feature type="domain" description="Penicillin-binding protein transpeptidase" evidence="29">
    <location>
        <begin position="433"/>
        <end position="606"/>
    </location>
</feature>
<keyword evidence="17" id="KW-0735">Signal-anchor</keyword>
<keyword evidence="19" id="KW-1133">Transmembrane helix</keyword>
<dbReference type="PANTHER" id="PTHR32282:SF27">
    <property type="entry name" value="PENICILLIN-BINDING PROTEIN 1A"/>
    <property type="match status" value="1"/>
</dbReference>
<evidence type="ECO:0000256" key="6">
    <source>
        <dbReference type="ARBA" id="ARBA00012448"/>
    </source>
</evidence>
<evidence type="ECO:0000256" key="28">
    <source>
        <dbReference type="SAM" id="MobiDB-lite"/>
    </source>
</evidence>
<name>A0AAW8CBE4_9PAST</name>
<dbReference type="FunFam" id="1.10.3810.10:FF:000003">
    <property type="entry name" value="Penicillin-binding protein 1a"/>
    <property type="match status" value="1"/>
</dbReference>
<evidence type="ECO:0000256" key="20">
    <source>
        <dbReference type="ARBA" id="ARBA00023136"/>
    </source>
</evidence>
<evidence type="ECO:0000256" key="24">
    <source>
        <dbReference type="ARBA" id="ARBA00034000"/>
    </source>
</evidence>
<proteinExistence type="inferred from homology"/>
<reference evidence="32 33" key="1">
    <citation type="journal article" date="2023" name="Front. Microbiol.">
        <title>Phylogeography and host specificity of Pasteurellaceae pathogenic to sea-farmed fish in the north-east Atlantic.</title>
        <authorList>
            <person name="Gulla S."/>
            <person name="Colquhoun D.J."/>
            <person name="Olsen A.B."/>
            <person name="Spilsberg B."/>
            <person name="Lagesen K."/>
            <person name="Aakesson C.P."/>
            <person name="Strom S."/>
            <person name="Manji F."/>
            <person name="Birkbeck T.H."/>
            <person name="Nilsen H.K."/>
        </authorList>
    </citation>
    <scope>NUCLEOTIDE SEQUENCE [LARGE SCALE GENOMIC DNA]</scope>
    <source>
        <strain evidence="32 33">NVIB3131</strain>
    </source>
</reference>
<comment type="caution">
    <text evidence="32">The sequence shown here is derived from an EMBL/GenBank/DDBJ whole genome shotgun (WGS) entry which is preliminary data.</text>
</comment>
<evidence type="ECO:0000256" key="27">
    <source>
        <dbReference type="ARBA" id="ARBA00060592"/>
    </source>
</evidence>
<keyword evidence="10" id="KW-0121">Carboxypeptidase</keyword>
<dbReference type="InterPro" id="IPR012338">
    <property type="entry name" value="Beta-lactam/transpept-like"/>
</dbReference>
<dbReference type="PANTHER" id="PTHR32282">
    <property type="entry name" value="BINDING PROTEIN TRANSPEPTIDASE, PUTATIVE-RELATED"/>
    <property type="match status" value="1"/>
</dbReference>
<dbReference type="Pfam" id="PF17092">
    <property type="entry name" value="PCB_OB"/>
    <property type="match status" value="1"/>
</dbReference>
<dbReference type="InterPro" id="IPR001264">
    <property type="entry name" value="Glyco_trans_51"/>
</dbReference>
<organism evidence="32 33">
    <name type="scientific">Phocoenobacter atlanticus subsp. atlanticus</name>
    <dbReference type="NCBI Taxonomy" id="3061285"/>
    <lineage>
        <taxon>Bacteria</taxon>
        <taxon>Pseudomonadati</taxon>
        <taxon>Pseudomonadota</taxon>
        <taxon>Gammaproteobacteria</taxon>
        <taxon>Pasteurellales</taxon>
        <taxon>Pasteurellaceae</taxon>
        <taxon>Phocoenobacter</taxon>
        <taxon>Phocoenobacter atlanticus</taxon>
    </lineage>
</organism>
<dbReference type="InterPro" id="IPR050396">
    <property type="entry name" value="Glycosyltr_51/Transpeptidase"/>
</dbReference>
<comment type="function">
    <text evidence="1">Cell wall formation. Synthesis of cross-linked peptidoglycan from the lipid intermediates. The enzyme has a penicillin-insensitive transglycosylase N-terminal domain (formation of linear glycan strands) and a penicillin-sensitive transpeptidase C-terminal domain (cross-linking of the peptide subunits).</text>
</comment>
<dbReference type="InterPro" id="IPR031376">
    <property type="entry name" value="PCB_OB"/>
</dbReference>
<evidence type="ECO:0000256" key="12">
    <source>
        <dbReference type="ARBA" id="ARBA00022676"/>
    </source>
</evidence>
<keyword evidence="22" id="KW-0511">Multifunctional enzyme</keyword>
<dbReference type="InterPro" id="IPR036950">
    <property type="entry name" value="PBP_transglycosylase"/>
</dbReference>
<evidence type="ECO:0000256" key="5">
    <source>
        <dbReference type="ARBA" id="ARBA00007739"/>
    </source>
</evidence>
<feature type="region of interest" description="Disordered" evidence="28">
    <location>
        <begin position="840"/>
        <end position="859"/>
    </location>
</feature>
<evidence type="ECO:0000256" key="25">
    <source>
        <dbReference type="ARBA" id="ARBA00044770"/>
    </source>
</evidence>
<dbReference type="GO" id="GO:0008658">
    <property type="term" value="F:penicillin binding"/>
    <property type="evidence" value="ECO:0007669"/>
    <property type="project" value="InterPro"/>
</dbReference>
<dbReference type="InterPro" id="IPR001460">
    <property type="entry name" value="PCN-bd_Tpept"/>
</dbReference>
<keyword evidence="13" id="KW-0808">Transferase</keyword>
<dbReference type="GO" id="GO:0005886">
    <property type="term" value="C:plasma membrane"/>
    <property type="evidence" value="ECO:0007669"/>
    <property type="project" value="UniProtKB-SubCell"/>
</dbReference>
<keyword evidence="12" id="KW-0328">Glycosyltransferase</keyword>
<evidence type="ECO:0000256" key="8">
    <source>
        <dbReference type="ARBA" id="ARBA00022475"/>
    </source>
</evidence>
<gene>
    <name evidence="32" type="ORF">QJU57_08495</name>
</gene>
<dbReference type="GO" id="GO:0008360">
    <property type="term" value="P:regulation of cell shape"/>
    <property type="evidence" value="ECO:0007669"/>
    <property type="project" value="UniProtKB-KW"/>
</dbReference>
<dbReference type="AlphaFoldDB" id="A0AAW8CBE4"/>
<sequence>MKITKIILSTLLSLIILAAIGGGITYVQLKADLPEINSLKDFKLQQPMQIYTSDGKLIGEVGEERRIPVKLADIPQQLIDAIIATEDTRFYEHSGYDLKGIARAAVALLKGGRKQGASTITQQLARNFFLTPERRLARKLKELILATEIEKVMSKDEILELYLNKIYLGYRSYGVATAAQTYFGKELDQLTLSEAAIIAGLPKAPSTMNPIYSVKRAEKRRNTVLWRMLQVKKITQEQYEKAKAEPILSKFHKTILDFRAEYVTEMVRKEMVKRYGEEATYTKGFKVFATVLSKDQFEAQKALRENLIKYDKRHGWRGAVTLWKENSTAWNEEDIIEHLSKLPISEPFVSAAVLDVTPNKAHILLADGEEADLPLSGMKWARKFIHKNKKGSSPTSVKQVLKVGQQIWVRAIQNKQGSTDWELGQIPQVNSALVSLNSNNGAIEAAVGGFSFAQSNFNRVTQSMVQVGSSIKPFIYTAAMNKGLSLATTLNDTPITIRKAGQEPWVPKNSPNVYEGKMRLRVGLGKSKNVMMVRTVRMAGIDYIAEYLQRFGFNRDQYKATEALALGAASFTPLEMARGYAVFDNGGYLIDPFIIERVEDYQGNELYKANPRIACISCNDIPVIYPEPTYFDFVKEDEDEVVDSLSTSDDNNITDLQIEPTTKKEDPSLMATSSETEQTIRYAPRVISGELAFLMRSALHSAAFGERGQDWRGTSWRIAQQLPRKDIGGKTGTTNNSKVTWYAGFGSDIVTTVYVASDDNKELGRGEAGASTALPAWIKYMKVALSDKPQRAETIPPNIIKVGIDAQYGLLGDDLTEYFIKGTEPKNKYIIEQGYQIPVTNPNSQSGLDSPEIKTKELF</sequence>
<dbReference type="Pfam" id="PF00905">
    <property type="entry name" value="Transpeptidase"/>
    <property type="match status" value="1"/>
</dbReference>
<comment type="catalytic activity">
    <reaction evidence="24">
        <text>Preferential cleavage: (Ac)2-L-Lys-D-Ala-|-D-Ala. Also transpeptidation of peptidyl-alanyl moieties that are N-acyl substituents of D-alanine.</text>
        <dbReference type="EC" id="3.4.16.4"/>
    </reaction>
</comment>
<comment type="similarity">
    <text evidence="4">In the C-terminal section; belongs to the transpeptidase family.</text>
</comment>
<dbReference type="Gene3D" id="1.10.3810.10">
    <property type="entry name" value="Biosynthetic peptidoglycan transglycosylase-like"/>
    <property type="match status" value="1"/>
</dbReference>
<dbReference type="EMBL" id="JASAXT010000016">
    <property type="protein sequence ID" value="MDP8149111.1"/>
    <property type="molecule type" value="Genomic_DNA"/>
</dbReference>
<evidence type="ECO:0000256" key="2">
    <source>
        <dbReference type="ARBA" id="ARBA00004249"/>
    </source>
</evidence>
<evidence type="ECO:0000256" key="3">
    <source>
        <dbReference type="ARBA" id="ARBA00004752"/>
    </source>
</evidence>
<evidence type="ECO:0000256" key="17">
    <source>
        <dbReference type="ARBA" id="ARBA00022968"/>
    </source>
</evidence>
<keyword evidence="15" id="KW-0378">Hydrolase</keyword>
<evidence type="ECO:0000256" key="10">
    <source>
        <dbReference type="ARBA" id="ARBA00022645"/>
    </source>
</evidence>
<keyword evidence="9" id="KW-0997">Cell inner membrane</keyword>
<keyword evidence="20" id="KW-0472">Membrane</keyword>
<dbReference type="GO" id="GO:0071555">
    <property type="term" value="P:cell wall organization"/>
    <property type="evidence" value="ECO:0007669"/>
    <property type="project" value="UniProtKB-KW"/>
</dbReference>
<evidence type="ECO:0000259" key="29">
    <source>
        <dbReference type="Pfam" id="PF00905"/>
    </source>
</evidence>
<evidence type="ECO:0000256" key="9">
    <source>
        <dbReference type="ARBA" id="ARBA00022519"/>
    </source>
</evidence>
<dbReference type="Proteomes" id="UP001226020">
    <property type="component" value="Unassembled WGS sequence"/>
</dbReference>
<dbReference type="GO" id="GO:0046677">
    <property type="term" value="P:response to antibiotic"/>
    <property type="evidence" value="ECO:0007669"/>
    <property type="project" value="UniProtKB-KW"/>
</dbReference>
<evidence type="ECO:0000313" key="33">
    <source>
        <dbReference type="Proteomes" id="UP001226020"/>
    </source>
</evidence>
<feature type="domain" description="Glycosyl transferase family 51" evidence="30">
    <location>
        <begin position="55"/>
        <end position="228"/>
    </location>
</feature>
<dbReference type="GO" id="GO:0006508">
    <property type="term" value="P:proteolysis"/>
    <property type="evidence" value="ECO:0007669"/>
    <property type="project" value="UniProtKB-KW"/>
</dbReference>
<evidence type="ECO:0000256" key="21">
    <source>
        <dbReference type="ARBA" id="ARBA00023251"/>
    </source>
</evidence>